<dbReference type="InterPro" id="IPR017937">
    <property type="entry name" value="Thioredoxin_CS"/>
</dbReference>
<evidence type="ECO:0000259" key="3">
    <source>
        <dbReference type="PROSITE" id="PS51352"/>
    </source>
</evidence>
<protein>
    <recommendedName>
        <fullName evidence="3">Thioredoxin domain-containing protein</fullName>
    </recommendedName>
</protein>
<proteinExistence type="predicted"/>
<dbReference type="InterPro" id="IPR036249">
    <property type="entry name" value="Thioredoxin-like_sf"/>
</dbReference>
<dbReference type="Gene3D" id="3.40.30.10">
    <property type="entry name" value="Glutaredoxin"/>
    <property type="match status" value="1"/>
</dbReference>
<feature type="signal peptide" evidence="2">
    <location>
        <begin position="1"/>
        <end position="20"/>
    </location>
</feature>
<dbReference type="PROSITE" id="PS00194">
    <property type="entry name" value="THIOREDOXIN_1"/>
    <property type="match status" value="1"/>
</dbReference>
<dbReference type="CDD" id="cd02966">
    <property type="entry name" value="TlpA_like_family"/>
    <property type="match status" value="1"/>
</dbReference>
<dbReference type="AlphaFoldDB" id="A0A8J2U7Z7"/>
<dbReference type="InterPro" id="IPR000866">
    <property type="entry name" value="AhpC/TSA"/>
</dbReference>
<dbReference type="InterPro" id="IPR050553">
    <property type="entry name" value="Thioredoxin_ResA/DsbE_sf"/>
</dbReference>
<organism evidence="4 5">
    <name type="scientific">Puia dinghuensis</name>
    <dbReference type="NCBI Taxonomy" id="1792502"/>
    <lineage>
        <taxon>Bacteria</taxon>
        <taxon>Pseudomonadati</taxon>
        <taxon>Bacteroidota</taxon>
        <taxon>Chitinophagia</taxon>
        <taxon>Chitinophagales</taxon>
        <taxon>Chitinophagaceae</taxon>
        <taxon>Puia</taxon>
    </lineage>
</organism>
<dbReference type="PANTHER" id="PTHR42852:SF13">
    <property type="entry name" value="PROTEIN DIPZ"/>
    <property type="match status" value="1"/>
</dbReference>
<keyword evidence="1" id="KW-0676">Redox-active center</keyword>
<dbReference type="Proteomes" id="UP000607559">
    <property type="component" value="Unassembled WGS sequence"/>
</dbReference>
<evidence type="ECO:0000313" key="5">
    <source>
        <dbReference type="Proteomes" id="UP000607559"/>
    </source>
</evidence>
<evidence type="ECO:0000313" key="4">
    <source>
        <dbReference type="EMBL" id="GGA85631.1"/>
    </source>
</evidence>
<accession>A0A8J2U7Z7</accession>
<feature type="chain" id="PRO_5035176721" description="Thioredoxin domain-containing protein" evidence="2">
    <location>
        <begin position="21"/>
        <end position="177"/>
    </location>
</feature>
<dbReference type="PANTHER" id="PTHR42852">
    <property type="entry name" value="THIOL:DISULFIDE INTERCHANGE PROTEIN DSBE"/>
    <property type="match status" value="1"/>
</dbReference>
<comment type="caution">
    <text evidence="4">The sequence shown here is derived from an EMBL/GenBank/DDBJ whole genome shotgun (WGS) entry which is preliminary data.</text>
</comment>
<gene>
    <name evidence="4" type="ORF">GCM10011511_05820</name>
</gene>
<dbReference type="EMBL" id="BMJC01000001">
    <property type="protein sequence ID" value="GGA85631.1"/>
    <property type="molecule type" value="Genomic_DNA"/>
</dbReference>
<dbReference type="GO" id="GO:0016491">
    <property type="term" value="F:oxidoreductase activity"/>
    <property type="evidence" value="ECO:0007669"/>
    <property type="project" value="InterPro"/>
</dbReference>
<evidence type="ECO:0000256" key="2">
    <source>
        <dbReference type="SAM" id="SignalP"/>
    </source>
</evidence>
<reference evidence="4" key="2">
    <citation type="submission" date="2020-09" db="EMBL/GenBank/DDBJ databases">
        <authorList>
            <person name="Sun Q."/>
            <person name="Zhou Y."/>
        </authorList>
    </citation>
    <scope>NUCLEOTIDE SEQUENCE</scope>
    <source>
        <strain evidence="4">CGMCC 1.15448</strain>
    </source>
</reference>
<reference evidence="4" key="1">
    <citation type="journal article" date="2014" name="Int. J. Syst. Evol. Microbiol.">
        <title>Complete genome sequence of Corynebacterium casei LMG S-19264T (=DSM 44701T), isolated from a smear-ripened cheese.</title>
        <authorList>
            <consortium name="US DOE Joint Genome Institute (JGI-PGF)"/>
            <person name="Walter F."/>
            <person name="Albersmeier A."/>
            <person name="Kalinowski J."/>
            <person name="Ruckert C."/>
        </authorList>
    </citation>
    <scope>NUCLEOTIDE SEQUENCE</scope>
    <source>
        <strain evidence="4">CGMCC 1.15448</strain>
    </source>
</reference>
<dbReference type="RefSeq" id="WP_188928372.1">
    <property type="nucleotide sequence ID" value="NZ_BMJC01000001.1"/>
</dbReference>
<keyword evidence="5" id="KW-1185">Reference proteome</keyword>
<dbReference type="InterPro" id="IPR013766">
    <property type="entry name" value="Thioredoxin_domain"/>
</dbReference>
<dbReference type="Pfam" id="PF00578">
    <property type="entry name" value="AhpC-TSA"/>
    <property type="match status" value="1"/>
</dbReference>
<dbReference type="GO" id="GO:0016209">
    <property type="term" value="F:antioxidant activity"/>
    <property type="evidence" value="ECO:0007669"/>
    <property type="project" value="InterPro"/>
</dbReference>
<sequence length="177" mass="19859">MRILLTLILLSGLAAARANGYDSLPAPAPAVQSVPAVQKMKITDLQDLIARSDHPLIINFWATFCAPCNKEIPYFQTTVDRYAGSGVELVLVSLDLPDYFPARIAAFAQSHAYTARLVWLNETDADYFCPKVDARWTGGIPCSLFINNKTHYRRFFDRQLTEPQVDLEIKEMLKPAP</sequence>
<evidence type="ECO:0000256" key="1">
    <source>
        <dbReference type="ARBA" id="ARBA00023284"/>
    </source>
</evidence>
<feature type="domain" description="Thioredoxin" evidence="3">
    <location>
        <begin position="22"/>
        <end position="174"/>
    </location>
</feature>
<keyword evidence="2" id="KW-0732">Signal</keyword>
<name>A0A8J2U7Z7_9BACT</name>
<dbReference type="PROSITE" id="PS51352">
    <property type="entry name" value="THIOREDOXIN_2"/>
    <property type="match status" value="1"/>
</dbReference>
<dbReference type="SUPFAM" id="SSF52833">
    <property type="entry name" value="Thioredoxin-like"/>
    <property type="match status" value="1"/>
</dbReference>